<dbReference type="SUPFAM" id="SSF54236">
    <property type="entry name" value="Ubiquitin-like"/>
    <property type="match status" value="1"/>
</dbReference>
<evidence type="ECO:0000313" key="9">
    <source>
        <dbReference type="Proteomes" id="UP001562354"/>
    </source>
</evidence>
<feature type="compositionally biased region" description="Low complexity" evidence="7">
    <location>
        <begin position="26"/>
        <end position="43"/>
    </location>
</feature>
<comment type="subcellular location">
    <subcellularLocation>
        <location evidence="6">Preautophagosomal structure membrane</location>
        <topology evidence="6">Peripheral membrane protein</topology>
    </subcellularLocation>
</comment>
<dbReference type="Proteomes" id="UP001562354">
    <property type="component" value="Unassembled WGS sequence"/>
</dbReference>
<evidence type="ECO:0000256" key="4">
    <source>
        <dbReference type="ARBA" id="ARBA00022786"/>
    </source>
</evidence>
<dbReference type="GeneID" id="95977975"/>
<evidence type="ECO:0000256" key="5">
    <source>
        <dbReference type="ARBA" id="ARBA00023006"/>
    </source>
</evidence>
<dbReference type="InterPro" id="IPR007242">
    <property type="entry name" value="Atg12"/>
</dbReference>
<keyword evidence="3 6" id="KW-1017">Isopeptide bond</keyword>
<keyword evidence="9" id="KW-1185">Reference proteome</keyword>
<comment type="subunit">
    <text evidence="6">Forms a conjugate with ATG5.</text>
</comment>
<comment type="caution">
    <text evidence="8">The sequence shown here is derived from an EMBL/GenBank/DDBJ whole genome shotgun (WGS) entry which is preliminary data.</text>
</comment>
<evidence type="ECO:0000256" key="3">
    <source>
        <dbReference type="ARBA" id="ARBA00022499"/>
    </source>
</evidence>
<name>A0ABR3PJG5_9PEZI</name>
<proteinExistence type="inferred from homology"/>
<dbReference type="PANTHER" id="PTHR13385">
    <property type="entry name" value="AUTOPHAGY PROTEIN 12"/>
    <property type="match status" value="1"/>
</dbReference>
<protein>
    <recommendedName>
        <fullName evidence="2 6">Ubiquitin-like protein ATG12</fullName>
    </recommendedName>
</protein>
<evidence type="ECO:0000256" key="2">
    <source>
        <dbReference type="ARBA" id="ARBA00015875"/>
    </source>
</evidence>
<sequence>MDPSKKSQHLPLHHPHHPHLRDQDQHASSTSSQSSPLQQSASAPDMVADSPSAELLLDDAASGPAARQQETEMPMTMAASLILDHLPLDTHRVLSEAGRAGVPERITIHLKSLPNTPAMKQPRFKCDSLRNFEYVVLFLRRRLKVKDDESVCCYINSVFAPGLDEGIGNLWRCFKINDELVVSYSLTQAFG</sequence>
<dbReference type="RefSeq" id="XP_069202446.1">
    <property type="nucleotide sequence ID" value="XM_069348153.1"/>
</dbReference>
<evidence type="ECO:0000256" key="7">
    <source>
        <dbReference type="SAM" id="MobiDB-lite"/>
    </source>
</evidence>
<feature type="region of interest" description="Disordered" evidence="7">
    <location>
        <begin position="1"/>
        <end position="48"/>
    </location>
</feature>
<accession>A0ABR3PJG5</accession>
<evidence type="ECO:0000256" key="1">
    <source>
        <dbReference type="ARBA" id="ARBA00007778"/>
    </source>
</evidence>
<dbReference type="CDD" id="cd01612">
    <property type="entry name" value="Ubl_ATG12"/>
    <property type="match status" value="1"/>
</dbReference>
<keyword evidence="6" id="KW-0653">Protein transport</keyword>
<dbReference type="PANTHER" id="PTHR13385:SF0">
    <property type="entry name" value="UBIQUITIN-LIKE PROTEIN ATG12"/>
    <property type="match status" value="1"/>
</dbReference>
<keyword evidence="6" id="KW-0472">Membrane</keyword>
<reference evidence="8 9" key="1">
    <citation type="submission" date="2024-07" db="EMBL/GenBank/DDBJ databases">
        <title>Draft sequence of the Neodothiora populina.</title>
        <authorList>
            <person name="Drown D.D."/>
            <person name="Schuette U.S."/>
            <person name="Buechlein A.B."/>
            <person name="Rusch D.R."/>
            <person name="Winton L.W."/>
            <person name="Adams G.A."/>
        </authorList>
    </citation>
    <scope>NUCLEOTIDE SEQUENCE [LARGE SCALE GENOMIC DNA]</scope>
    <source>
        <strain evidence="8 9">CPC 39397</strain>
    </source>
</reference>
<keyword evidence="6" id="KW-0813">Transport</keyword>
<organism evidence="8 9">
    <name type="scientific">Neodothiora populina</name>
    <dbReference type="NCBI Taxonomy" id="2781224"/>
    <lineage>
        <taxon>Eukaryota</taxon>
        <taxon>Fungi</taxon>
        <taxon>Dikarya</taxon>
        <taxon>Ascomycota</taxon>
        <taxon>Pezizomycotina</taxon>
        <taxon>Dothideomycetes</taxon>
        <taxon>Dothideomycetidae</taxon>
        <taxon>Dothideales</taxon>
        <taxon>Dothioraceae</taxon>
        <taxon>Neodothiora</taxon>
    </lineage>
</organism>
<feature type="compositionally biased region" description="Basic residues" evidence="7">
    <location>
        <begin position="1"/>
        <end position="19"/>
    </location>
</feature>
<comment type="function">
    <text evidence="6">Ubiquitin-like protein involved in cytoplasm to vacuole transport (Cvt), autophagy vesicles formation, mitophagy, and nucleophagy.</text>
</comment>
<dbReference type="Pfam" id="PF04110">
    <property type="entry name" value="APG12"/>
    <property type="match status" value="1"/>
</dbReference>
<dbReference type="EMBL" id="JBFMKM010000005">
    <property type="protein sequence ID" value="KAL1306173.1"/>
    <property type="molecule type" value="Genomic_DNA"/>
</dbReference>
<evidence type="ECO:0000256" key="6">
    <source>
        <dbReference type="RuleBase" id="RU361201"/>
    </source>
</evidence>
<keyword evidence="4 6" id="KW-0833">Ubl conjugation pathway</keyword>
<comment type="similarity">
    <text evidence="1 6">Belongs to the ATG12 family.</text>
</comment>
<evidence type="ECO:0000313" key="8">
    <source>
        <dbReference type="EMBL" id="KAL1306173.1"/>
    </source>
</evidence>
<gene>
    <name evidence="8" type="ORF">AAFC00_004275</name>
</gene>
<keyword evidence="5 6" id="KW-0072">Autophagy</keyword>
<dbReference type="Gene3D" id="3.10.20.90">
    <property type="entry name" value="Phosphatidylinositol 3-kinase Catalytic Subunit, Chain A, domain 1"/>
    <property type="match status" value="1"/>
</dbReference>
<dbReference type="InterPro" id="IPR029071">
    <property type="entry name" value="Ubiquitin-like_domsf"/>
</dbReference>